<keyword evidence="2" id="KW-1185">Reference proteome</keyword>
<evidence type="ECO:0000313" key="1">
    <source>
        <dbReference type="EMBL" id="EPY50178.1"/>
    </source>
</evidence>
<name>S9VQD6_SCHCR</name>
<dbReference type="RefSeq" id="XP_013024664.1">
    <property type="nucleotide sequence ID" value="XM_013169210.1"/>
</dbReference>
<sequence>MNNESCTMLMVAGNIMECPNISKHTIILIILTKNIYRDKPKMGHGSNGKREYLGSFWAFVQELDKSSEYRDRKVTN</sequence>
<dbReference type="EMBL" id="KE546993">
    <property type="protein sequence ID" value="EPY50178.1"/>
    <property type="molecule type" value="Genomic_DNA"/>
</dbReference>
<reference evidence="1 2" key="1">
    <citation type="journal article" date="2011" name="Science">
        <title>Comparative functional genomics of the fission yeasts.</title>
        <authorList>
            <person name="Rhind N."/>
            <person name="Chen Z."/>
            <person name="Yassour M."/>
            <person name="Thompson D.A."/>
            <person name="Haas B.J."/>
            <person name="Habib N."/>
            <person name="Wapinski I."/>
            <person name="Roy S."/>
            <person name="Lin M.F."/>
            <person name="Heiman D.I."/>
            <person name="Young S.K."/>
            <person name="Furuya K."/>
            <person name="Guo Y."/>
            <person name="Pidoux A."/>
            <person name="Chen H.M."/>
            <person name="Robbertse B."/>
            <person name="Goldberg J.M."/>
            <person name="Aoki K."/>
            <person name="Bayne E.H."/>
            <person name="Berlin A.M."/>
            <person name="Desjardins C.A."/>
            <person name="Dobbs E."/>
            <person name="Dukaj L."/>
            <person name="Fan L."/>
            <person name="FitzGerald M.G."/>
            <person name="French C."/>
            <person name="Gujja S."/>
            <person name="Hansen K."/>
            <person name="Keifenheim D."/>
            <person name="Levin J.Z."/>
            <person name="Mosher R.A."/>
            <person name="Mueller C.A."/>
            <person name="Pfiffner J."/>
            <person name="Priest M."/>
            <person name="Russ C."/>
            <person name="Smialowska A."/>
            <person name="Swoboda P."/>
            <person name="Sykes S.M."/>
            <person name="Vaughn M."/>
            <person name="Vengrova S."/>
            <person name="Yoder R."/>
            <person name="Zeng Q."/>
            <person name="Allshire R."/>
            <person name="Baulcombe D."/>
            <person name="Birren B.W."/>
            <person name="Brown W."/>
            <person name="Ekwall K."/>
            <person name="Kellis M."/>
            <person name="Leatherwood J."/>
            <person name="Levin H."/>
            <person name="Margalit H."/>
            <person name="Martienssen R."/>
            <person name="Nieduszynski C.A."/>
            <person name="Spatafora J.W."/>
            <person name="Friedman N."/>
            <person name="Dalgaard J.Z."/>
            <person name="Baumann P."/>
            <person name="Niki H."/>
            <person name="Regev A."/>
            <person name="Nusbaum C."/>
        </authorList>
    </citation>
    <scope>NUCLEOTIDE SEQUENCE [LARGE SCALE GENOMIC DNA]</scope>
    <source>
        <strain evidence="2">OY26 / ATCC MYA-4695 / CBS 11777 / NBRC 106824 / NRRL Y48691</strain>
    </source>
</reference>
<dbReference type="AlphaFoldDB" id="S9VQD6"/>
<dbReference type="HOGENOM" id="CLU_2655853_0_0_1"/>
<proteinExistence type="predicted"/>
<dbReference type="GeneID" id="25035270"/>
<evidence type="ECO:0000313" key="2">
    <source>
        <dbReference type="Proteomes" id="UP000015464"/>
    </source>
</evidence>
<protein>
    <submittedName>
        <fullName evidence="1">Uncharacterized protein</fullName>
    </submittedName>
</protein>
<gene>
    <name evidence="1" type="ORF">SPOG_00939</name>
</gene>
<organism evidence="1 2">
    <name type="scientific">Schizosaccharomyces cryophilus (strain OY26 / ATCC MYA-4695 / CBS 11777 / NBRC 106824 / NRRL Y48691)</name>
    <name type="common">Fission yeast</name>
    <dbReference type="NCBI Taxonomy" id="653667"/>
    <lineage>
        <taxon>Eukaryota</taxon>
        <taxon>Fungi</taxon>
        <taxon>Dikarya</taxon>
        <taxon>Ascomycota</taxon>
        <taxon>Taphrinomycotina</taxon>
        <taxon>Schizosaccharomycetes</taxon>
        <taxon>Schizosaccharomycetales</taxon>
        <taxon>Schizosaccharomycetaceae</taxon>
        <taxon>Schizosaccharomyces</taxon>
    </lineage>
</organism>
<dbReference type="Proteomes" id="UP000015464">
    <property type="component" value="Unassembled WGS sequence"/>
</dbReference>
<accession>S9VQD6</accession>